<gene>
    <name evidence="3" type="ORF">VITFI_CDS3401</name>
</gene>
<feature type="compositionally biased region" description="Basic and acidic residues" evidence="2">
    <location>
        <begin position="84"/>
        <end position="102"/>
    </location>
</feature>
<name>A0A221KJI6_VITFI</name>
<keyword evidence="1" id="KW-0175">Coiled coil</keyword>
<evidence type="ECO:0000256" key="2">
    <source>
        <dbReference type="SAM" id="MobiDB-lite"/>
    </source>
</evidence>
<keyword evidence="3" id="KW-0614">Plasmid</keyword>
<evidence type="ECO:0000313" key="4">
    <source>
        <dbReference type="Proteomes" id="UP000199729"/>
    </source>
</evidence>
<accession>A0A221KJI6</accession>
<evidence type="ECO:0000256" key="1">
    <source>
        <dbReference type="SAM" id="Coils"/>
    </source>
</evidence>
<evidence type="ECO:0000313" key="3">
    <source>
        <dbReference type="EMBL" id="ASM79178.1"/>
    </source>
</evidence>
<dbReference type="Proteomes" id="UP000199729">
    <property type="component" value="Plasmid pVF1"/>
</dbReference>
<sequence>MKFRGDDLMKKVVHGLIAGIVCLGGCQTAALAERQPAMEAALRNLEEAKQNLQNASSDKGGYRAKAMQTIDLAMQQVRAGIEYDNTHNRREERDRQPRRSAF</sequence>
<dbReference type="EMBL" id="CP022424">
    <property type="protein sequence ID" value="ASM79178.1"/>
    <property type="molecule type" value="Genomic_DNA"/>
</dbReference>
<feature type="coiled-coil region" evidence="1">
    <location>
        <begin position="35"/>
        <end position="65"/>
    </location>
</feature>
<feature type="region of interest" description="Disordered" evidence="2">
    <location>
        <begin position="81"/>
        <end position="102"/>
    </location>
</feature>
<reference evidence="3 4" key="1">
    <citation type="submission" date="2017-07" db="EMBL/GenBank/DDBJ databases">
        <title>Complete Genome Sequence of the cosmetic ferment Vitreoscilla filiformis (ATCC15551).</title>
        <authorList>
            <person name="Contreras S."/>
            <person name="Sagory-Zalkind P."/>
            <person name="Blanquart H."/>
            <person name="Iltis A."/>
            <person name="Morand S.C."/>
        </authorList>
    </citation>
    <scope>NUCLEOTIDE SEQUENCE [LARGE SCALE GENOMIC DNA]</scope>
    <source>
        <strain evidence="3 4">ATCC 15551</strain>
        <plasmid evidence="4">Plasmid pvf1</plasmid>
    </source>
</reference>
<organism evidence="3 4">
    <name type="scientific">Vitreoscilla filiformis</name>
    <dbReference type="NCBI Taxonomy" id="63"/>
    <lineage>
        <taxon>Bacteria</taxon>
        <taxon>Pseudomonadati</taxon>
        <taxon>Pseudomonadota</taxon>
        <taxon>Betaproteobacteria</taxon>
        <taxon>Neisseriales</taxon>
        <taxon>Neisseriaceae</taxon>
        <taxon>Vitreoscilla</taxon>
    </lineage>
</organism>
<keyword evidence="4" id="KW-1185">Reference proteome</keyword>
<dbReference type="KEGG" id="vff:VITFI_CDS3401"/>
<dbReference type="AlphaFoldDB" id="A0A221KJI6"/>
<protein>
    <submittedName>
        <fullName evidence="3">Uncharacterized protein</fullName>
    </submittedName>
</protein>
<geneLocation type="plasmid" evidence="4">
    <name>pvf1</name>
</geneLocation>
<proteinExistence type="predicted"/>